<comment type="caution">
    <text evidence="1">The sequence shown here is derived from an EMBL/GenBank/DDBJ whole genome shotgun (WGS) entry which is preliminary data.</text>
</comment>
<dbReference type="InterPro" id="IPR009061">
    <property type="entry name" value="DNA-bd_dom_put_sf"/>
</dbReference>
<accession>A0A8E2D5B6</accession>
<evidence type="ECO:0000313" key="2">
    <source>
        <dbReference type="Proteomes" id="UP000574332"/>
    </source>
</evidence>
<gene>
    <name evidence="1" type="ORF">F5613_003145</name>
</gene>
<dbReference type="EMBL" id="JACCCY010000006">
    <property type="protein sequence ID" value="NYI50977.1"/>
    <property type="molecule type" value="Genomic_DNA"/>
</dbReference>
<dbReference type="PANTHER" id="PTHR34585:SF22">
    <property type="entry name" value="HELIX-TURN-HELIX DOMAIN-CONTAINING PROTEIN"/>
    <property type="match status" value="1"/>
</dbReference>
<dbReference type="PANTHER" id="PTHR34585">
    <property type="match status" value="1"/>
</dbReference>
<dbReference type="AlphaFoldDB" id="A0A8E2D5B6"/>
<dbReference type="RefSeq" id="WP_179400379.1">
    <property type="nucleotide sequence ID" value="NZ_JACCCY010000006.1"/>
</dbReference>
<name>A0A8E2D5B6_9PORP</name>
<evidence type="ECO:0000313" key="1">
    <source>
        <dbReference type="EMBL" id="NYI50977.1"/>
    </source>
</evidence>
<reference evidence="1 2" key="1">
    <citation type="submission" date="2020-07" db="EMBL/GenBank/DDBJ databases">
        <title>Genomic Encyclopedia of Type Strains, Phase IV (KMG-IV): sequencing the most valuable type-strain genomes for metagenomic binning, comparative biology and taxonomic classification.</title>
        <authorList>
            <person name="Goeker M."/>
        </authorList>
    </citation>
    <scope>NUCLEOTIDE SEQUENCE [LARGE SCALE GENOMIC DNA]</scope>
    <source>
        <strain evidence="1 2">DSM 23697</strain>
    </source>
</reference>
<organism evidence="1 2">
    <name type="scientific">Macellibacteroides fermentans</name>
    <dbReference type="NCBI Taxonomy" id="879969"/>
    <lineage>
        <taxon>Bacteria</taxon>
        <taxon>Pseudomonadati</taxon>
        <taxon>Bacteroidota</taxon>
        <taxon>Bacteroidia</taxon>
        <taxon>Bacteroidales</taxon>
        <taxon>Porphyromonadaceae</taxon>
        <taxon>Macellibacteroides</taxon>
    </lineage>
</organism>
<evidence type="ECO:0008006" key="3">
    <source>
        <dbReference type="Google" id="ProtNLM"/>
    </source>
</evidence>
<keyword evidence="2" id="KW-1185">Reference proteome</keyword>
<dbReference type="Proteomes" id="UP000574332">
    <property type="component" value="Unassembled WGS sequence"/>
</dbReference>
<proteinExistence type="predicted"/>
<dbReference type="SUPFAM" id="SSF46955">
    <property type="entry name" value="Putative DNA-binding domain"/>
    <property type="match status" value="1"/>
</dbReference>
<protein>
    <recommendedName>
        <fullName evidence="3">DNA-binding protein</fullName>
    </recommendedName>
</protein>
<sequence length="119" mass="14040">MEVITIDSQAYKELVSKINAIAKFVIDHQDDDTVNPDEMWVDSYEVCTFLKISERTLQRLRTKRLISYSIISGKSYYTIAEVKRMLSEKRIRSTDECMNDLINNYQLHAQQRRTVKTDK</sequence>